<accession>A0A316E0S0</accession>
<keyword evidence="8" id="KW-0732">Signal</keyword>
<evidence type="ECO:0000313" key="12">
    <source>
        <dbReference type="Proteomes" id="UP000651837"/>
    </source>
</evidence>
<dbReference type="GO" id="GO:0009279">
    <property type="term" value="C:cell outer membrane"/>
    <property type="evidence" value="ECO:0007669"/>
    <property type="project" value="UniProtKB-SubCell"/>
</dbReference>
<dbReference type="InterPro" id="IPR003423">
    <property type="entry name" value="OMP_efflux"/>
</dbReference>
<dbReference type="GO" id="GO:0015288">
    <property type="term" value="F:porin activity"/>
    <property type="evidence" value="ECO:0007669"/>
    <property type="project" value="TreeGrafter"/>
</dbReference>
<dbReference type="RefSeq" id="WP_109651291.1">
    <property type="nucleotide sequence ID" value="NZ_JACWLN010000001.1"/>
</dbReference>
<keyword evidence="5" id="KW-0812">Transmembrane</keyword>
<dbReference type="Pfam" id="PF02321">
    <property type="entry name" value="OEP"/>
    <property type="match status" value="2"/>
</dbReference>
<feature type="chain" id="PRO_5016421530" evidence="8">
    <location>
        <begin position="20"/>
        <end position="449"/>
    </location>
</feature>
<keyword evidence="7" id="KW-0998">Cell outer membrane</keyword>
<keyword evidence="6" id="KW-0472">Membrane</keyword>
<organism evidence="10 11">
    <name type="scientific">Maribacter polysiphoniae</name>
    <dbReference type="NCBI Taxonomy" id="429344"/>
    <lineage>
        <taxon>Bacteria</taxon>
        <taxon>Pseudomonadati</taxon>
        <taxon>Bacteroidota</taxon>
        <taxon>Flavobacteriia</taxon>
        <taxon>Flavobacteriales</taxon>
        <taxon>Flavobacteriaceae</taxon>
        <taxon>Maribacter</taxon>
    </lineage>
</organism>
<dbReference type="OrthoDB" id="9811587at2"/>
<reference evidence="10 11" key="1">
    <citation type="submission" date="2018-05" db="EMBL/GenBank/DDBJ databases">
        <title>Genomic Encyclopedia of Archaeal and Bacterial Type Strains, Phase II (KMG-II): from individual species to whole genera.</title>
        <authorList>
            <person name="Goeker M."/>
        </authorList>
    </citation>
    <scope>NUCLEOTIDE SEQUENCE [LARGE SCALE GENOMIC DNA]</scope>
    <source>
        <strain evidence="10 11">DSM 23514</strain>
    </source>
</reference>
<dbReference type="GO" id="GO:1990281">
    <property type="term" value="C:efflux pump complex"/>
    <property type="evidence" value="ECO:0007669"/>
    <property type="project" value="TreeGrafter"/>
</dbReference>
<dbReference type="Gene3D" id="1.20.1600.10">
    <property type="entry name" value="Outer membrane efflux proteins (OEP)"/>
    <property type="match status" value="1"/>
</dbReference>
<keyword evidence="3" id="KW-0813">Transport</keyword>
<protein>
    <submittedName>
        <fullName evidence="10">Outer membrane protein</fullName>
    </submittedName>
    <submittedName>
        <fullName evidence="9">TolC family protein</fullName>
    </submittedName>
</protein>
<evidence type="ECO:0000256" key="6">
    <source>
        <dbReference type="ARBA" id="ARBA00023136"/>
    </source>
</evidence>
<dbReference type="PANTHER" id="PTHR30026:SF20">
    <property type="entry name" value="OUTER MEMBRANE PROTEIN TOLC"/>
    <property type="match status" value="1"/>
</dbReference>
<dbReference type="InterPro" id="IPR051906">
    <property type="entry name" value="TolC-like"/>
</dbReference>
<evidence type="ECO:0000256" key="4">
    <source>
        <dbReference type="ARBA" id="ARBA00022452"/>
    </source>
</evidence>
<comment type="subcellular location">
    <subcellularLocation>
        <location evidence="1">Cell outer membrane</location>
    </subcellularLocation>
</comment>
<keyword evidence="4" id="KW-1134">Transmembrane beta strand</keyword>
<dbReference type="AlphaFoldDB" id="A0A316E0S0"/>
<evidence type="ECO:0000313" key="11">
    <source>
        <dbReference type="Proteomes" id="UP000245667"/>
    </source>
</evidence>
<evidence type="ECO:0000256" key="1">
    <source>
        <dbReference type="ARBA" id="ARBA00004442"/>
    </source>
</evidence>
<dbReference type="PANTHER" id="PTHR30026">
    <property type="entry name" value="OUTER MEMBRANE PROTEIN TOLC"/>
    <property type="match status" value="1"/>
</dbReference>
<feature type="signal peptide" evidence="8">
    <location>
        <begin position="1"/>
        <end position="19"/>
    </location>
</feature>
<reference evidence="9 12" key="2">
    <citation type="submission" date="2020-07" db="EMBL/GenBank/DDBJ databases">
        <title>The draft genome sequence of Maribacter polysiphoniae KCTC 22021.</title>
        <authorList>
            <person name="Mu L."/>
        </authorList>
    </citation>
    <scope>NUCLEOTIDE SEQUENCE [LARGE SCALE GENOMIC DNA]</scope>
    <source>
        <strain evidence="9 12">KCTC 22021</strain>
    </source>
</reference>
<name>A0A316E0S0_9FLAO</name>
<evidence type="ECO:0000256" key="8">
    <source>
        <dbReference type="SAM" id="SignalP"/>
    </source>
</evidence>
<sequence length="449" mass="50501">MKFKLTAILLVFTIGWATAQQKKWTLEECVSYAVENNLTVEQYELDLENVKIDEKDALGGLLPSLNASTSFSSNTGFSFNPTNNEPTSSTANNWSGGISSNITLFDGLQNIKRLNRAKLSALSSQYRLDNLKDDIRLNVANAYLQILSNKEALKVAKAQYAVTVQDLKRTKELVESGVVAKGDLLEIEATAANQEQQIVNNESLVLISRINLAQLLQITDYENFDVADETFEIPPSEILNNTPKTIFAKALEFRNDIKFSKSNVELAEKDLEIAKGAYAPTLSGFLQYGTRYSDVTAIPDSNGVPYTPGFKDQLWIFDGISYGAQLNIPIFNGWSTRNNVSRSKISLEKSKLQFEQDKLDLETTINQVYVDVTTYYKAYEAAKKTLEARRLAYDYARERFDVGLMNSFEYSQAQSRVDNAEADVVRSKYAYIFKLKILEFYFGIPIALN</sequence>
<dbReference type="EMBL" id="JACWLN010000001">
    <property type="protein sequence ID" value="MBD1259573.1"/>
    <property type="molecule type" value="Genomic_DNA"/>
</dbReference>
<dbReference type="EMBL" id="QGGQ01000005">
    <property type="protein sequence ID" value="PWK23288.1"/>
    <property type="molecule type" value="Genomic_DNA"/>
</dbReference>
<evidence type="ECO:0000256" key="5">
    <source>
        <dbReference type="ARBA" id="ARBA00022692"/>
    </source>
</evidence>
<dbReference type="GO" id="GO:0015562">
    <property type="term" value="F:efflux transmembrane transporter activity"/>
    <property type="evidence" value="ECO:0007669"/>
    <property type="project" value="InterPro"/>
</dbReference>
<proteinExistence type="inferred from homology"/>
<dbReference type="SUPFAM" id="SSF56954">
    <property type="entry name" value="Outer membrane efflux proteins (OEP)"/>
    <property type="match status" value="1"/>
</dbReference>
<comment type="similarity">
    <text evidence="2">Belongs to the outer membrane factor (OMF) (TC 1.B.17) family.</text>
</comment>
<keyword evidence="12" id="KW-1185">Reference proteome</keyword>
<evidence type="ECO:0000256" key="2">
    <source>
        <dbReference type="ARBA" id="ARBA00007613"/>
    </source>
</evidence>
<dbReference type="Proteomes" id="UP000651837">
    <property type="component" value="Unassembled WGS sequence"/>
</dbReference>
<evidence type="ECO:0000256" key="7">
    <source>
        <dbReference type="ARBA" id="ARBA00023237"/>
    </source>
</evidence>
<evidence type="ECO:0000313" key="9">
    <source>
        <dbReference type="EMBL" id="MBD1259573.1"/>
    </source>
</evidence>
<evidence type="ECO:0000256" key="3">
    <source>
        <dbReference type="ARBA" id="ARBA00022448"/>
    </source>
</evidence>
<comment type="caution">
    <text evidence="10">The sequence shown here is derived from an EMBL/GenBank/DDBJ whole genome shotgun (WGS) entry which is preliminary data.</text>
</comment>
<dbReference type="Proteomes" id="UP000245667">
    <property type="component" value="Unassembled WGS sequence"/>
</dbReference>
<gene>
    <name evidence="9" type="ORF">HZY62_03160</name>
    <name evidence="10" type="ORF">LX92_02620</name>
</gene>
<evidence type="ECO:0000313" key="10">
    <source>
        <dbReference type="EMBL" id="PWK23288.1"/>
    </source>
</evidence>